<evidence type="ECO:0000256" key="4">
    <source>
        <dbReference type="ARBA" id="ARBA00023242"/>
    </source>
</evidence>
<evidence type="ECO:0000256" key="1">
    <source>
        <dbReference type="ARBA" id="ARBA00004123"/>
    </source>
</evidence>
<evidence type="ECO:0000256" key="5">
    <source>
        <dbReference type="SAM" id="MobiDB-lite"/>
    </source>
</evidence>
<proteinExistence type="predicted"/>
<dbReference type="Pfam" id="PF10497">
    <property type="entry name" value="zf-4CXXC_R1"/>
    <property type="match status" value="1"/>
</dbReference>
<feature type="domain" description="JmjC" evidence="6">
    <location>
        <begin position="179"/>
        <end position="345"/>
    </location>
</feature>
<dbReference type="SUPFAM" id="SSF51197">
    <property type="entry name" value="Clavaminate synthase-like"/>
    <property type="match status" value="1"/>
</dbReference>
<dbReference type="EMBL" id="KZ679010">
    <property type="protein sequence ID" value="PSS20466.1"/>
    <property type="molecule type" value="Genomic_DNA"/>
</dbReference>
<dbReference type="Gene3D" id="2.60.120.650">
    <property type="entry name" value="Cupin"/>
    <property type="match status" value="1"/>
</dbReference>
<name>A0A2T3B4B0_AMORE</name>
<sequence>MPSLSHPQAQFVPIPPDLDLDALVENSNNFDYVTRLPREMLNGHSIQHLEQLVLLHVVIGGKPLVIEGWGDCIDPWLFSPQWLQENMGKKAEKVRDIPNAVDIPMTIGHYLKSMPQLTNQFTPTNYRNPKRQRLYLKDIDCPDEWARELKEFIPETFFYLNECIEPRTGGDGAILEPNEYGQMKYGKGVAPAGDLMSSLPPEMRALNMMCYIGHEGTYTPAHREMCASLGHNIMVEASQDGNGEKAGSSIWFMTETKEREVVSEYFLSMLGHDIEVEKHFAQINAWKKAPFNVWVVEQKVGDLILIPPLAPHQVWNRGTRTMKAAWNRTTVDTLELALHEALPRARLVCREEQYKNKAIIYYTLIKYHGLLQRDTIEPKMWKYGRIKQLLEDFKRLFALYTEILVSEMFAPNLPTERNVEFLPYDSNVTCSYCRANIFNRFLTCKTCIERAPTGEEDTYDICMECFAMGRSCGCISNFDWVEQWDWSTLTQNYEEWRNVIVQCDGYFDVQKSPQPLEVARKRYGRKPVAQICQEELKIRPWHDITKPFVPEPSPGESDVEPEADDEGRPKKKTPRRPRKGRVPRVKDKTYACHVCCHHDWNWRLAFCTTCSNAYCYGVLWRGFDLMPQDVMEDRDWSCPKCQGICSCGKCRKTSTQKPYAPKGTLLGHDTRKVADFRSVESLVDFSKTNLGWLREENDHNPQESGRMKRLKEKAEAAKAREDVIDESYLDSHDPQMTIQSEDGNDQIDPQLRDPAASLTLHAHENGHYQSSYPPTDSMNGGSNLPLGAPEAGQSQEPVDDHFDIDFDSYIQPEASYPSRLFAPVAPMHAPEPSDPEPSHLGQNRMMGIGYYQQGNGIDKILYDPPNLDGAADESQNASVSTTANFALSDLLGPQPQEEGTRKRKNGSGSDGDDDTEFFTSKRQKKLAEAKRTSGMNAQESIPDQVEYTPRPPQRSPRRNVRKPQTYTDLGEDSIPISEEDIIKVVPRKPNAGRDANSDTDLARQAMRRLTRKSASEQGPKRRTRHSQESSIATSRASAKPARRKSEWLARKEAKEADEDFPSELPRKRGRAMPTVAKERPEVSLNSSKSDGENNSPAEPARRRGRPPRSATKQKPDTSLVVDISESGGKDDESVIIDSGDSLFGDPEAAKDSLEEGITVHVSKNKSVEQGGLQEESGLGEEEEQLEKPMPKRRSGPSRIDSNVDKPAGLKRLPSLKEKLAQKGKPFKIVAAKSRQSVDSSKGHPSAGSTPPISTALKLPEFSPAADGIDTNNTVRPAKPAPEKSSVGSRTPSTETSATKLNGRAPATAAPVEPVKKTHTIVRLLSPSDQSEEDFSESAKSVTDESSSDDDDDDESIPAVRPARVSRGGGMALRGRGLSNGTSTARRGRGRGRPAIKT</sequence>
<feature type="compositionally biased region" description="Polar residues" evidence="5">
    <location>
        <begin position="1285"/>
        <end position="1299"/>
    </location>
</feature>
<reference evidence="7 8" key="1">
    <citation type="journal article" date="2018" name="New Phytol.">
        <title>Comparative genomics and transcriptomics depict ericoid mycorrhizal fungi as versatile saprotrophs and plant mutualists.</title>
        <authorList>
            <person name="Martino E."/>
            <person name="Morin E."/>
            <person name="Grelet G.A."/>
            <person name="Kuo A."/>
            <person name="Kohler A."/>
            <person name="Daghino S."/>
            <person name="Barry K.W."/>
            <person name="Cichocki N."/>
            <person name="Clum A."/>
            <person name="Dockter R.B."/>
            <person name="Hainaut M."/>
            <person name="Kuo R.C."/>
            <person name="LaButti K."/>
            <person name="Lindahl B.D."/>
            <person name="Lindquist E.A."/>
            <person name="Lipzen A."/>
            <person name="Khouja H.R."/>
            <person name="Magnuson J."/>
            <person name="Murat C."/>
            <person name="Ohm R.A."/>
            <person name="Singer S.W."/>
            <person name="Spatafora J.W."/>
            <person name="Wang M."/>
            <person name="Veneault-Fourrey C."/>
            <person name="Henrissat B."/>
            <person name="Grigoriev I.V."/>
            <person name="Martin F.M."/>
            <person name="Perotto S."/>
        </authorList>
    </citation>
    <scope>NUCLEOTIDE SEQUENCE [LARGE SCALE GENOMIC DNA]</scope>
    <source>
        <strain evidence="7 8">ATCC 22711</strain>
    </source>
</reference>
<feature type="compositionally biased region" description="Basic residues" evidence="5">
    <location>
        <begin position="1385"/>
        <end position="1397"/>
    </location>
</feature>
<organism evidence="7 8">
    <name type="scientific">Amorphotheca resinae ATCC 22711</name>
    <dbReference type="NCBI Taxonomy" id="857342"/>
    <lineage>
        <taxon>Eukaryota</taxon>
        <taxon>Fungi</taxon>
        <taxon>Dikarya</taxon>
        <taxon>Ascomycota</taxon>
        <taxon>Pezizomycotina</taxon>
        <taxon>Leotiomycetes</taxon>
        <taxon>Helotiales</taxon>
        <taxon>Amorphothecaceae</taxon>
        <taxon>Amorphotheca</taxon>
    </lineage>
</organism>
<dbReference type="RefSeq" id="XP_024721736.1">
    <property type="nucleotide sequence ID" value="XM_024861772.1"/>
</dbReference>
<evidence type="ECO:0000313" key="8">
    <source>
        <dbReference type="Proteomes" id="UP000241818"/>
    </source>
</evidence>
<dbReference type="GO" id="GO:0005634">
    <property type="term" value="C:nucleus"/>
    <property type="evidence" value="ECO:0007669"/>
    <property type="project" value="UniProtKB-SubCell"/>
</dbReference>
<feature type="compositionally biased region" description="Basic residues" evidence="5">
    <location>
        <begin position="569"/>
        <end position="582"/>
    </location>
</feature>
<feature type="region of interest" description="Disordered" evidence="5">
    <location>
        <begin position="765"/>
        <end position="800"/>
    </location>
</feature>
<feature type="compositionally biased region" description="Acidic residues" evidence="5">
    <location>
        <begin position="1345"/>
        <end position="1355"/>
    </location>
</feature>
<keyword evidence="4" id="KW-0539">Nucleus</keyword>
<keyword evidence="3" id="KW-0804">Transcription</keyword>
<feature type="region of interest" description="Disordered" evidence="5">
    <location>
        <begin position="544"/>
        <end position="582"/>
    </location>
</feature>
<keyword evidence="2" id="KW-0805">Transcription regulation</keyword>
<feature type="compositionally biased region" description="Basic and acidic residues" evidence="5">
    <location>
        <begin position="1043"/>
        <end position="1054"/>
    </location>
</feature>
<feature type="compositionally biased region" description="Polar residues" evidence="5">
    <location>
        <begin position="767"/>
        <end position="782"/>
    </location>
</feature>
<dbReference type="Pfam" id="PF02373">
    <property type="entry name" value="JmjC"/>
    <property type="match status" value="1"/>
</dbReference>
<dbReference type="STRING" id="857342.A0A2T3B4B0"/>
<feature type="compositionally biased region" description="Polar residues" evidence="5">
    <location>
        <begin position="1083"/>
        <end position="1095"/>
    </location>
</feature>
<feature type="region of interest" description="Disordered" evidence="5">
    <location>
        <begin position="694"/>
        <end position="751"/>
    </location>
</feature>
<protein>
    <recommendedName>
        <fullName evidence="6">JmjC domain-containing protein</fullName>
    </recommendedName>
</protein>
<accession>A0A2T3B4B0</accession>
<evidence type="ECO:0000259" key="6">
    <source>
        <dbReference type="PROSITE" id="PS51184"/>
    </source>
</evidence>
<dbReference type="OrthoDB" id="298344at2759"/>
<dbReference type="InterPro" id="IPR018866">
    <property type="entry name" value="Znf-4CXXC_R1"/>
</dbReference>
<feature type="compositionally biased region" description="Basic and acidic residues" evidence="5">
    <location>
        <begin position="712"/>
        <end position="722"/>
    </location>
</feature>
<dbReference type="InParanoid" id="A0A2T3B4B0"/>
<evidence type="ECO:0000256" key="2">
    <source>
        <dbReference type="ARBA" id="ARBA00023015"/>
    </source>
</evidence>
<evidence type="ECO:0000256" key="3">
    <source>
        <dbReference type="ARBA" id="ARBA00023163"/>
    </source>
</evidence>
<gene>
    <name evidence="7" type="ORF">M430DRAFT_120247</name>
</gene>
<dbReference type="Proteomes" id="UP000241818">
    <property type="component" value="Unassembled WGS sequence"/>
</dbReference>
<dbReference type="InterPro" id="IPR003347">
    <property type="entry name" value="JmjC_dom"/>
</dbReference>
<dbReference type="SMART" id="SM00558">
    <property type="entry name" value="JmjC"/>
    <property type="match status" value="1"/>
</dbReference>
<dbReference type="GeneID" id="36569853"/>
<dbReference type="PROSITE" id="PS51184">
    <property type="entry name" value="JMJC"/>
    <property type="match status" value="1"/>
</dbReference>
<feature type="region of interest" description="Disordered" evidence="5">
    <location>
        <begin position="889"/>
        <end position="1397"/>
    </location>
</feature>
<evidence type="ECO:0000313" key="7">
    <source>
        <dbReference type="EMBL" id="PSS20466.1"/>
    </source>
</evidence>
<keyword evidence="8" id="KW-1185">Reference proteome</keyword>
<comment type="subcellular location">
    <subcellularLocation>
        <location evidence="1">Nucleus</location>
    </subcellularLocation>
</comment>